<accession>A0A9R1VQW5</accession>
<protein>
    <submittedName>
        <fullName evidence="1">Uncharacterized protein</fullName>
    </submittedName>
</protein>
<reference evidence="1 2" key="1">
    <citation type="journal article" date="2017" name="Nat. Commun.">
        <title>Genome assembly with in vitro proximity ligation data and whole-genome triplication in lettuce.</title>
        <authorList>
            <person name="Reyes-Chin-Wo S."/>
            <person name="Wang Z."/>
            <person name="Yang X."/>
            <person name="Kozik A."/>
            <person name="Arikit S."/>
            <person name="Song C."/>
            <person name="Xia L."/>
            <person name="Froenicke L."/>
            <person name="Lavelle D.O."/>
            <person name="Truco M.J."/>
            <person name="Xia R."/>
            <person name="Zhu S."/>
            <person name="Xu C."/>
            <person name="Xu H."/>
            <person name="Xu X."/>
            <person name="Cox K."/>
            <person name="Korf I."/>
            <person name="Meyers B.C."/>
            <person name="Michelmore R.W."/>
        </authorList>
    </citation>
    <scope>NUCLEOTIDE SEQUENCE [LARGE SCALE GENOMIC DNA]</scope>
    <source>
        <strain evidence="2">cv. Salinas</strain>
        <tissue evidence="1">Seedlings</tissue>
    </source>
</reference>
<dbReference type="PANTHER" id="PTHR45023:SF14">
    <property type="entry name" value="GLUTATHIONE TRANSFERASE"/>
    <property type="match status" value="1"/>
</dbReference>
<evidence type="ECO:0000313" key="1">
    <source>
        <dbReference type="EMBL" id="KAJ0210890.1"/>
    </source>
</evidence>
<organism evidence="1 2">
    <name type="scientific">Lactuca sativa</name>
    <name type="common">Garden lettuce</name>
    <dbReference type="NCBI Taxonomy" id="4236"/>
    <lineage>
        <taxon>Eukaryota</taxon>
        <taxon>Viridiplantae</taxon>
        <taxon>Streptophyta</taxon>
        <taxon>Embryophyta</taxon>
        <taxon>Tracheophyta</taxon>
        <taxon>Spermatophyta</taxon>
        <taxon>Magnoliopsida</taxon>
        <taxon>eudicotyledons</taxon>
        <taxon>Gunneridae</taxon>
        <taxon>Pentapetalae</taxon>
        <taxon>asterids</taxon>
        <taxon>campanulids</taxon>
        <taxon>Asterales</taxon>
        <taxon>Asteraceae</taxon>
        <taxon>Cichorioideae</taxon>
        <taxon>Cichorieae</taxon>
        <taxon>Lactucinae</taxon>
        <taxon>Lactuca</taxon>
    </lineage>
</organism>
<sequence length="96" mass="11412">MKSETRNADQITSKWRDFRLKCTEFGGIYNNLLNIRKCGSNNFDVFKAAMDQFEKNNSNTQKFSVYEIVYENLENESGRPRWRRLGAFSRDERVVM</sequence>
<dbReference type="PANTHER" id="PTHR45023">
    <property type="match status" value="1"/>
</dbReference>
<name>A0A9R1VQW5_LACSA</name>
<dbReference type="Proteomes" id="UP000235145">
    <property type="component" value="Unassembled WGS sequence"/>
</dbReference>
<proteinExistence type="predicted"/>
<dbReference type="EMBL" id="NBSK02000004">
    <property type="protein sequence ID" value="KAJ0210890.1"/>
    <property type="molecule type" value="Genomic_DNA"/>
</dbReference>
<evidence type="ECO:0000313" key="2">
    <source>
        <dbReference type="Proteomes" id="UP000235145"/>
    </source>
</evidence>
<comment type="caution">
    <text evidence="1">The sequence shown here is derived from an EMBL/GenBank/DDBJ whole genome shotgun (WGS) entry which is preliminary data.</text>
</comment>
<dbReference type="AlphaFoldDB" id="A0A9R1VQW5"/>
<gene>
    <name evidence="1" type="ORF">LSAT_V11C400227820</name>
</gene>
<keyword evidence="2" id="KW-1185">Reference proteome</keyword>